<reference evidence="12 13" key="1">
    <citation type="journal article" date="2020" name="Microb. Ecol.">
        <title>Ecogenomics of the Marine Benthic Filamentous Cyanobacterium Adonisia.</title>
        <authorList>
            <person name="Walter J.M."/>
            <person name="Coutinho F.H."/>
            <person name="Leomil L."/>
            <person name="Hargreaves P.I."/>
            <person name="Campeao M.E."/>
            <person name="Vieira V.V."/>
            <person name="Silva B.S."/>
            <person name="Fistarol G.O."/>
            <person name="Salomon P.S."/>
            <person name="Sawabe T."/>
            <person name="Mino S."/>
            <person name="Hosokawa M."/>
            <person name="Miyashita H."/>
            <person name="Maruyama F."/>
            <person name="van Verk M.C."/>
            <person name="Dutilh B.E."/>
            <person name="Thompson C.C."/>
            <person name="Thompson F.L."/>
        </authorList>
    </citation>
    <scope>NUCLEOTIDE SEQUENCE [LARGE SCALE GENOMIC DNA]</scope>
    <source>
        <strain evidence="12 13">CCMR0081</strain>
    </source>
</reference>
<keyword evidence="6 11" id="KW-0865">Zymogen</keyword>
<evidence type="ECO:0000256" key="3">
    <source>
        <dbReference type="ARBA" id="ARBA00009381"/>
    </source>
</evidence>
<keyword evidence="7 11" id="KW-0012">Acyltransferase</keyword>
<dbReference type="EC" id="2.3.2.2" evidence="11"/>
<dbReference type="UniPathway" id="UPA00204"/>
<dbReference type="InterPro" id="IPR043137">
    <property type="entry name" value="GGT_ssub_C"/>
</dbReference>
<dbReference type="EC" id="3.4.19.13" evidence="11"/>
<dbReference type="PANTHER" id="PTHR43199:SF1">
    <property type="entry name" value="GLUTATHIONE HYDROLASE PROENZYME"/>
    <property type="match status" value="1"/>
</dbReference>
<comment type="pathway">
    <text evidence="11">Sulfur metabolism; glutathione metabolism.</text>
</comment>
<feature type="binding site" evidence="10">
    <location>
        <position position="471"/>
    </location>
    <ligand>
        <name>L-glutamate</name>
        <dbReference type="ChEBI" id="CHEBI:29985"/>
    </ligand>
</feature>
<dbReference type="Gene3D" id="1.10.246.130">
    <property type="match status" value="1"/>
</dbReference>
<evidence type="ECO:0000313" key="12">
    <source>
        <dbReference type="EMBL" id="NEZ54594.1"/>
    </source>
</evidence>
<comment type="caution">
    <text evidence="12">The sequence shown here is derived from an EMBL/GenBank/DDBJ whole genome shotgun (WGS) entry which is preliminary data.</text>
</comment>
<gene>
    <name evidence="12" type="primary">ggt</name>
    <name evidence="12" type="ORF">DXZ20_02575</name>
</gene>
<comment type="similarity">
    <text evidence="3 11">Belongs to the gamma-glutamyltransferase family.</text>
</comment>
<evidence type="ECO:0000256" key="6">
    <source>
        <dbReference type="ARBA" id="ARBA00023145"/>
    </source>
</evidence>
<evidence type="ECO:0000256" key="1">
    <source>
        <dbReference type="ARBA" id="ARBA00001049"/>
    </source>
</evidence>
<evidence type="ECO:0000256" key="7">
    <source>
        <dbReference type="ARBA" id="ARBA00023315"/>
    </source>
</evidence>
<dbReference type="GO" id="GO:0006751">
    <property type="term" value="P:glutathione catabolic process"/>
    <property type="evidence" value="ECO:0007669"/>
    <property type="project" value="UniProtKB-UniRule"/>
</dbReference>
<evidence type="ECO:0000256" key="10">
    <source>
        <dbReference type="PIRSR" id="PIRSR600101-2"/>
    </source>
</evidence>
<keyword evidence="11" id="KW-0317">Glutathione biosynthesis</keyword>
<evidence type="ECO:0000256" key="5">
    <source>
        <dbReference type="ARBA" id="ARBA00022801"/>
    </source>
</evidence>
<feature type="binding site" evidence="10">
    <location>
        <begin position="490"/>
        <end position="491"/>
    </location>
    <ligand>
        <name>L-glutamate</name>
        <dbReference type="ChEBI" id="CHEBI:29985"/>
    </ligand>
</feature>
<dbReference type="InterPro" id="IPR051792">
    <property type="entry name" value="GGT_bact"/>
</dbReference>
<organism evidence="12 13">
    <name type="scientific">Adonisia turfae CCMR0081</name>
    <dbReference type="NCBI Taxonomy" id="2292702"/>
    <lineage>
        <taxon>Bacteria</taxon>
        <taxon>Bacillati</taxon>
        <taxon>Cyanobacteriota</taxon>
        <taxon>Adonisia</taxon>
        <taxon>Adonisia turfae</taxon>
    </lineage>
</organism>
<comment type="catalytic activity">
    <reaction evidence="2 11">
        <text>glutathione + H2O = L-cysteinylglycine + L-glutamate</text>
        <dbReference type="Rhea" id="RHEA:28807"/>
        <dbReference type="ChEBI" id="CHEBI:15377"/>
        <dbReference type="ChEBI" id="CHEBI:29985"/>
        <dbReference type="ChEBI" id="CHEBI:57925"/>
        <dbReference type="ChEBI" id="CHEBI:61694"/>
        <dbReference type="EC" id="3.4.19.13"/>
    </reaction>
</comment>
<evidence type="ECO:0000256" key="9">
    <source>
        <dbReference type="PIRSR" id="PIRSR600101-1"/>
    </source>
</evidence>
<keyword evidence="4 11" id="KW-0808">Transferase</keyword>
<evidence type="ECO:0000256" key="2">
    <source>
        <dbReference type="ARBA" id="ARBA00001089"/>
    </source>
</evidence>
<dbReference type="InterPro" id="IPR043138">
    <property type="entry name" value="GGT_lsub"/>
</dbReference>
<dbReference type="InterPro" id="IPR029055">
    <property type="entry name" value="Ntn_hydrolases_N"/>
</dbReference>
<dbReference type="GO" id="GO:0103068">
    <property type="term" value="F:leukotriene C4 gamma-glutamyl transferase activity"/>
    <property type="evidence" value="ECO:0007669"/>
    <property type="project" value="UniProtKB-EC"/>
</dbReference>
<sequence length="609" mass="64533">MREPLFNPMNIRRGVVYNAPTNYLWLWCCAICLVLVFACTSFAQSEGKVPVANGAGGAVASVDEAASRIGIEVLRQGGNAVDAAVATAAALGVTEPFSAGIGGGGFMVIYLHDQDRVITLDGREEAPAAVTADLFRDPESPTGENLPFFPNRISSGLAVGVPGTPLNWQTALSRYGTLSLADALAPAIELAESGFTVDETFVQQVVRNQERFEAFTSTQQLYLPNGEPPAVGSRFQNSDMAKAYRLLVNQGVNSFYRGDIAQAIVETVQSPPTVNEPPFTVYPGAMDLGDLDRYEVRVRPPVVSDYRGYQFYGMGLPSSGGITVAQTLKLLESSDLGSLDRSQALHRVIEAERLAFCDRNAYLGDPEYVDVPVAGLLNANYIASRQLPDRAAEPCTTPGNPLPYQTDPSPSLTQAPKVAVTNGQEGLSTTHLVTADRFGNVVSYTLTIESTGGSGIVVPGYGFILNNELTDFDTTVPHPNAPEPGKRPRSSMSPTIAFAPDGRILAFGSPGGSTIITTVVGIATNLIDFDLSLPEAIGAPRFSQRNGSTTNVDQGATANVNLLEQLGHQFRTVEEIGAATGVEVSPDGTAMQAVAEPRRRGGGSAMVVN</sequence>
<keyword evidence="13" id="KW-1185">Reference proteome</keyword>
<dbReference type="NCBIfam" id="TIGR00066">
    <property type="entry name" value="g_glut_trans"/>
    <property type="match status" value="1"/>
</dbReference>
<evidence type="ECO:0000313" key="13">
    <source>
        <dbReference type="Proteomes" id="UP000481033"/>
    </source>
</evidence>
<dbReference type="Proteomes" id="UP000481033">
    <property type="component" value="Unassembled WGS sequence"/>
</dbReference>
<dbReference type="GO" id="GO:0006750">
    <property type="term" value="P:glutathione biosynthetic process"/>
    <property type="evidence" value="ECO:0007669"/>
    <property type="project" value="UniProtKB-KW"/>
</dbReference>
<feature type="binding site" evidence="10">
    <location>
        <position position="123"/>
    </location>
    <ligand>
        <name>L-glutamate</name>
        <dbReference type="ChEBI" id="CHEBI:29985"/>
    </ligand>
</feature>
<accession>A0A6M0REB4</accession>
<evidence type="ECO:0000256" key="8">
    <source>
        <dbReference type="ARBA" id="ARBA00047417"/>
    </source>
</evidence>
<protein>
    <recommendedName>
        <fullName evidence="11">Glutathione hydrolase proenzyme</fullName>
        <ecNumber evidence="11">2.3.2.2</ecNumber>
        <ecNumber evidence="11">3.4.19.13</ecNumber>
    </recommendedName>
    <component>
        <recommendedName>
            <fullName evidence="11">Glutathione hydrolase large chain</fullName>
        </recommendedName>
    </component>
    <component>
        <recommendedName>
            <fullName evidence="11">Glutathione hydrolase small chain</fullName>
        </recommendedName>
    </component>
</protein>
<proteinExistence type="inferred from homology"/>
<dbReference type="GO" id="GO:0036374">
    <property type="term" value="F:glutathione hydrolase activity"/>
    <property type="evidence" value="ECO:0007669"/>
    <property type="project" value="UniProtKB-UniRule"/>
</dbReference>
<feature type="active site" description="Nucleophile" evidence="9">
    <location>
        <position position="429"/>
    </location>
</feature>
<keyword evidence="5 11" id="KW-0378">Hydrolase</keyword>
<dbReference type="EMBL" id="QXHD01000003">
    <property type="protein sequence ID" value="NEZ54594.1"/>
    <property type="molecule type" value="Genomic_DNA"/>
</dbReference>
<comment type="catalytic activity">
    <reaction evidence="1 11">
        <text>an S-substituted glutathione + H2O = an S-substituted L-cysteinylglycine + L-glutamate</text>
        <dbReference type="Rhea" id="RHEA:59468"/>
        <dbReference type="ChEBI" id="CHEBI:15377"/>
        <dbReference type="ChEBI" id="CHEBI:29985"/>
        <dbReference type="ChEBI" id="CHEBI:90779"/>
        <dbReference type="ChEBI" id="CHEBI:143103"/>
        <dbReference type="EC" id="3.4.19.13"/>
    </reaction>
</comment>
<evidence type="ECO:0000256" key="11">
    <source>
        <dbReference type="RuleBase" id="RU368036"/>
    </source>
</evidence>
<dbReference type="Gene3D" id="3.60.20.40">
    <property type="match status" value="1"/>
</dbReference>
<dbReference type="Pfam" id="PF01019">
    <property type="entry name" value="G_glu_transpept"/>
    <property type="match status" value="1"/>
</dbReference>
<dbReference type="PRINTS" id="PR01210">
    <property type="entry name" value="GGTRANSPTASE"/>
</dbReference>
<comment type="subunit">
    <text evidence="11">This enzyme consists of two polypeptide chains, which are synthesized in precursor form from a single polypeptide.</text>
</comment>
<name>A0A6M0REB4_9CYAN</name>
<dbReference type="SUPFAM" id="SSF56235">
    <property type="entry name" value="N-terminal nucleophile aminohydrolases (Ntn hydrolases)"/>
    <property type="match status" value="1"/>
</dbReference>
<dbReference type="PANTHER" id="PTHR43199">
    <property type="entry name" value="GLUTATHIONE HYDROLASE"/>
    <property type="match status" value="1"/>
</dbReference>
<comment type="PTM">
    <text evidence="11">Cleaved by autocatalysis into a large and a small subunit.</text>
</comment>
<dbReference type="AlphaFoldDB" id="A0A6M0REB4"/>
<feature type="binding site" evidence="10">
    <location>
        <position position="512"/>
    </location>
    <ligand>
        <name>L-glutamate</name>
        <dbReference type="ChEBI" id="CHEBI:29985"/>
    </ligand>
</feature>
<comment type="catalytic activity">
    <reaction evidence="8 11">
        <text>an N-terminal (5-L-glutamyl)-[peptide] + an alpha-amino acid = 5-L-glutamyl amino acid + an N-terminal L-alpha-aminoacyl-[peptide]</text>
        <dbReference type="Rhea" id="RHEA:23904"/>
        <dbReference type="Rhea" id="RHEA-COMP:9780"/>
        <dbReference type="Rhea" id="RHEA-COMP:9795"/>
        <dbReference type="ChEBI" id="CHEBI:77644"/>
        <dbReference type="ChEBI" id="CHEBI:78597"/>
        <dbReference type="ChEBI" id="CHEBI:78599"/>
        <dbReference type="ChEBI" id="CHEBI:78608"/>
        <dbReference type="EC" id="2.3.2.2"/>
    </reaction>
</comment>
<dbReference type="InterPro" id="IPR000101">
    <property type="entry name" value="GGT_peptidase"/>
</dbReference>
<evidence type="ECO:0000256" key="4">
    <source>
        <dbReference type="ARBA" id="ARBA00022679"/>
    </source>
</evidence>